<organism evidence="2 3">
    <name type="scientific">Deinococcus radiodurans (strain ATCC 13939 / DSM 20539 / JCM 16871 / CCUG 27074 / LMG 4051 / NBRC 15346 / NCIMB 9279 / VKM B-1422 / R1)</name>
    <dbReference type="NCBI Taxonomy" id="243230"/>
    <lineage>
        <taxon>Bacteria</taxon>
        <taxon>Thermotogati</taxon>
        <taxon>Deinococcota</taxon>
        <taxon>Deinococci</taxon>
        <taxon>Deinococcales</taxon>
        <taxon>Deinococcaceae</taxon>
        <taxon>Deinococcus</taxon>
    </lineage>
</organism>
<dbReference type="Proteomes" id="UP000002524">
    <property type="component" value="Chromosome 1"/>
</dbReference>
<dbReference type="PIR" id="D75411">
    <property type="entry name" value="D75411"/>
</dbReference>
<dbReference type="HOGENOM" id="CLU_1545092_0_0_0"/>
<evidence type="ECO:0000313" key="3">
    <source>
        <dbReference type="Proteomes" id="UP000002524"/>
    </source>
</evidence>
<dbReference type="PATRIC" id="fig|243230.17.peg.1515"/>
<dbReference type="OrthoDB" id="65075at2"/>
<dbReference type="AlphaFoldDB" id="Q9RUR2"/>
<dbReference type="EMBL" id="AE000513">
    <property type="protein sequence ID" value="AAF10894.1"/>
    <property type="molecule type" value="Genomic_DNA"/>
</dbReference>
<evidence type="ECO:0008006" key="4">
    <source>
        <dbReference type="Google" id="ProtNLM"/>
    </source>
</evidence>
<feature type="chain" id="PRO_5004333169" description="PsbP C-terminal domain-containing protein" evidence="1">
    <location>
        <begin position="25"/>
        <end position="176"/>
    </location>
</feature>
<keyword evidence="1" id="KW-0732">Signal</keyword>
<dbReference type="PaxDb" id="243230-DR_1320"/>
<proteinExistence type="predicted"/>
<feature type="signal peptide" evidence="1">
    <location>
        <begin position="1"/>
        <end position="24"/>
    </location>
</feature>
<dbReference type="STRING" id="243230.DR_1320"/>
<gene>
    <name evidence="2" type="ordered locus">DR_1320</name>
</gene>
<reference evidence="2 3" key="1">
    <citation type="journal article" date="1999" name="Science">
        <title>Genome sequence of the radioresistant bacterium Deinococcus radiodurans R1.</title>
        <authorList>
            <person name="White O."/>
            <person name="Eisen J.A."/>
            <person name="Heidelberg J.F."/>
            <person name="Hickey E.K."/>
            <person name="Peterson J.D."/>
            <person name="Dodson R.J."/>
            <person name="Haft D.H."/>
            <person name="Gwinn M.L."/>
            <person name="Nelson W.C."/>
            <person name="Richardson D.L."/>
            <person name="Moffat K.S."/>
            <person name="Qin H."/>
            <person name="Jiang L."/>
            <person name="Pamphile W."/>
            <person name="Crosby M."/>
            <person name="Shen M."/>
            <person name="Vamathevan J.J."/>
            <person name="Lam P."/>
            <person name="McDonald L."/>
            <person name="Utterback T."/>
            <person name="Zalewski C."/>
            <person name="Makarova K.S."/>
            <person name="Aravind L."/>
            <person name="Daly M.J."/>
            <person name="Minton K.W."/>
            <person name="Fleischmann R.D."/>
            <person name="Ketchum K.A."/>
            <person name="Nelson K.E."/>
            <person name="Salzberg S."/>
            <person name="Smith H.O."/>
            <person name="Venter J.C."/>
            <person name="Fraser C.M."/>
        </authorList>
    </citation>
    <scope>NUCLEOTIDE SEQUENCE [LARGE SCALE GENOMIC DNA]</scope>
    <source>
        <strain evidence="3">ATCC 13939 / DSM 20539 / JCM 16871 / LMG 4051 / NBRC 15346 / NCIMB 9279 / R1 / VKM B-1422</strain>
    </source>
</reference>
<keyword evidence="3" id="KW-1185">Reference proteome</keyword>
<evidence type="ECO:0000256" key="1">
    <source>
        <dbReference type="SAM" id="SignalP"/>
    </source>
</evidence>
<protein>
    <recommendedName>
        <fullName evidence="4">PsbP C-terminal domain-containing protein</fullName>
    </recommendedName>
</protein>
<dbReference type="KEGG" id="dra:DR_1320"/>
<dbReference type="InParanoid" id="Q9RUR2"/>
<evidence type="ECO:0000313" key="2">
    <source>
        <dbReference type="EMBL" id="AAF10894.1"/>
    </source>
</evidence>
<dbReference type="EnsemblBacteria" id="AAF10894">
    <property type="protein sequence ID" value="AAF10894"/>
    <property type="gene ID" value="DR_1320"/>
</dbReference>
<dbReference type="Gene3D" id="3.40.1000.10">
    <property type="entry name" value="Mog1/PsbP, alpha/beta/alpha sandwich"/>
    <property type="match status" value="1"/>
</dbReference>
<name>Q9RUR2_DEIRA</name>
<accession>Q9RUR2</accession>
<sequence length="176" mass="19014">MPPMTLHRFAPLALAALGLAAAQADQTKLVPFSDARLPFSISAPSNWYGIDLGDGAVGLSMVSAKTKPATMIRLLFAEKDNGEKVNLSTEADNYEADLKSTKLTVKRLSSKDATYGGVKGLEREYQLSGGGSDVRLRVWFGDNAKNLFSFQLTDTAPRYAAASDLFSKMLATVKFK</sequence>